<sequence length="45" mass="5330">MKHRLKIKKAVMLEGTPRHHSLRLSIELEGYRVSAKITNRKDYQP</sequence>
<dbReference type="Proteomes" id="UP000315724">
    <property type="component" value="Chromosome"/>
</dbReference>
<dbReference type="EMBL" id="CP036267">
    <property type="protein sequence ID" value="QDT34734.1"/>
    <property type="molecule type" value="Genomic_DNA"/>
</dbReference>
<keyword evidence="2" id="KW-1185">Reference proteome</keyword>
<dbReference type="AlphaFoldDB" id="A0A517QSW6"/>
<dbReference type="KEGG" id="tpol:Mal48_40060"/>
<accession>A0A517QSW6</accession>
<gene>
    <name evidence="1" type="ORF">Mal48_40060</name>
</gene>
<evidence type="ECO:0000313" key="2">
    <source>
        <dbReference type="Proteomes" id="UP000315724"/>
    </source>
</evidence>
<evidence type="ECO:0000313" key="1">
    <source>
        <dbReference type="EMBL" id="QDT34734.1"/>
    </source>
</evidence>
<dbReference type="RefSeq" id="WP_197441824.1">
    <property type="nucleotide sequence ID" value="NZ_CP036267.1"/>
</dbReference>
<protein>
    <submittedName>
        <fullName evidence="1">Uncharacterized protein</fullName>
    </submittedName>
</protein>
<reference evidence="1 2" key="1">
    <citation type="submission" date="2019-02" db="EMBL/GenBank/DDBJ databases">
        <title>Deep-cultivation of Planctomycetes and their phenomic and genomic characterization uncovers novel biology.</title>
        <authorList>
            <person name="Wiegand S."/>
            <person name="Jogler M."/>
            <person name="Boedeker C."/>
            <person name="Pinto D."/>
            <person name="Vollmers J."/>
            <person name="Rivas-Marin E."/>
            <person name="Kohn T."/>
            <person name="Peeters S.H."/>
            <person name="Heuer A."/>
            <person name="Rast P."/>
            <person name="Oberbeckmann S."/>
            <person name="Bunk B."/>
            <person name="Jeske O."/>
            <person name="Meyerdierks A."/>
            <person name="Storesund J.E."/>
            <person name="Kallscheuer N."/>
            <person name="Luecker S."/>
            <person name="Lage O.M."/>
            <person name="Pohl T."/>
            <person name="Merkel B.J."/>
            <person name="Hornburger P."/>
            <person name="Mueller R.-W."/>
            <person name="Bruemmer F."/>
            <person name="Labrenz M."/>
            <person name="Spormann A.M."/>
            <person name="Op den Camp H."/>
            <person name="Overmann J."/>
            <person name="Amann R."/>
            <person name="Jetten M.S.M."/>
            <person name="Mascher T."/>
            <person name="Medema M.H."/>
            <person name="Devos D.P."/>
            <person name="Kaster A.-K."/>
            <person name="Ovreas L."/>
            <person name="Rohde M."/>
            <person name="Galperin M.Y."/>
            <person name="Jogler C."/>
        </authorList>
    </citation>
    <scope>NUCLEOTIDE SEQUENCE [LARGE SCALE GENOMIC DNA]</scope>
    <source>
        <strain evidence="1 2">Mal48</strain>
    </source>
</reference>
<name>A0A517QSW6_9PLAN</name>
<proteinExistence type="predicted"/>
<organism evidence="1 2">
    <name type="scientific">Thalassoglobus polymorphus</name>
    <dbReference type="NCBI Taxonomy" id="2527994"/>
    <lineage>
        <taxon>Bacteria</taxon>
        <taxon>Pseudomonadati</taxon>
        <taxon>Planctomycetota</taxon>
        <taxon>Planctomycetia</taxon>
        <taxon>Planctomycetales</taxon>
        <taxon>Planctomycetaceae</taxon>
        <taxon>Thalassoglobus</taxon>
    </lineage>
</organism>